<evidence type="ECO:0000313" key="2">
    <source>
        <dbReference type="Proteomes" id="UP000008063"/>
    </source>
</evidence>
<dbReference type="EMBL" id="GL945481">
    <property type="protein sequence ID" value="EGN98095.1"/>
    <property type="molecule type" value="Genomic_DNA"/>
</dbReference>
<dbReference type="Proteomes" id="UP000008063">
    <property type="component" value="Unassembled WGS sequence"/>
</dbReference>
<gene>
    <name evidence="1" type="ORF">SERLA73DRAFT_74340</name>
</gene>
<evidence type="ECO:0000313" key="1">
    <source>
        <dbReference type="EMBL" id="EGN98095.1"/>
    </source>
</evidence>
<sequence>MDLQHLQRLQHHLWVKKLSTWVANQNMTYPSGIENLNATHLWDGLLPWQSPSVNWNPALLASINAPIDVSLSPPYASISLLPSPLIATPSQ</sequence>
<keyword evidence="2" id="KW-1185">Reference proteome</keyword>
<organism evidence="2">
    <name type="scientific">Serpula lacrymans var. lacrymans (strain S7.3)</name>
    <name type="common">Dry rot fungus</name>
    <dbReference type="NCBI Taxonomy" id="936435"/>
    <lineage>
        <taxon>Eukaryota</taxon>
        <taxon>Fungi</taxon>
        <taxon>Dikarya</taxon>
        <taxon>Basidiomycota</taxon>
        <taxon>Agaricomycotina</taxon>
        <taxon>Agaricomycetes</taxon>
        <taxon>Agaricomycetidae</taxon>
        <taxon>Boletales</taxon>
        <taxon>Coniophorineae</taxon>
        <taxon>Serpulaceae</taxon>
        <taxon>Serpula</taxon>
    </lineage>
</organism>
<reference evidence="2" key="1">
    <citation type="journal article" date="2011" name="Science">
        <title>The plant cell wall-decomposing machinery underlies the functional diversity of forest fungi.</title>
        <authorList>
            <person name="Eastwood D.C."/>
            <person name="Floudas D."/>
            <person name="Binder M."/>
            <person name="Majcherczyk A."/>
            <person name="Schneider P."/>
            <person name="Aerts A."/>
            <person name="Asiegbu F.O."/>
            <person name="Baker S.E."/>
            <person name="Barry K."/>
            <person name="Bendiksby M."/>
            <person name="Blumentritt M."/>
            <person name="Coutinho P.M."/>
            <person name="Cullen D."/>
            <person name="de Vries R.P."/>
            <person name="Gathman A."/>
            <person name="Goodell B."/>
            <person name="Henrissat B."/>
            <person name="Ihrmark K."/>
            <person name="Kauserud H."/>
            <person name="Kohler A."/>
            <person name="LaButti K."/>
            <person name="Lapidus A."/>
            <person name="Lavin J.L."/>
            <person name="Lee Y.-H."/>
            <person name="Lindquist E."/>
            <person name="Lilly W."/>
            <person name="Lucas S."/>
            <person name="Morin E."/>
            <person name="Murat C."/>
            <person name="Oguiza J.A."/>
            <person name="Park J."/>
            <person name="Pisabarro A.G."/>
            <person name="Riley R."/>
            <person name="Rosling A."/>
            <person name="Salamov A."/>
            <person name="Schmidt O."/>
            <person name="Schmutz J."/>
            <person name="Skrede I."/>
            <person name="Stenlid J."/>
            <person name="Wiebenga A."/>
            <person name="Xie X."/>
            <person name="Kuees U."/>
            <person name="Hibbett D.S."/>
            <person name="Hoffmeister D."/>
            <person name="Hoegberg N."/>
            <person name="Martin F."/>
            <person name="Grigoriev I.V."/>
            <person name="Watkinson S.C."/>
        </authorList>
    </citation>
    <scope>NUCLEOTIDE SEQUENCE [LARGE SCALE GENOMIC DNA]</scope>
    <source>
        <strain evidence="2">strain S7.3</strain>
    </source>
</reference>
<proteinExistence type="predicted"/>
<dbReference type="HOGENOM" id="CLU_2428412_0_0_1"/>
<dbReference type="AlphaFoldDB" id="F8Q1B7"/>
<protein>
    <submittedName>
        <fullName evidence="1">Uncharacterized protein</fullName>
    </submittedName>
</protein>
<accession>F8Q1B7</accession>
<name>F8Q1B7_SERL3</name>
<dbReference type="InParanoid" id="F8Q1B7"/>